<dbReference type="Pfam" id="PF03748">
    <property type="entry name" value="FliL"/>
    <property type="match status" value="1"/>
</dbReference>
<comment type="caution">
    <text evidence="11">The sequence shown here is derived from an EMBL/GenBank/DDBJ whole genome shotgun (WGS) entry which is preliminary data.</text>
</comment>
<keyword evidence="12" id="KW-1185">Reference proteome</keyword>
<keyword evidence="11" id="KW-0282">Flagellum</keyword>
<evidence type="ECO:0000256" key="6">
    <source>
        <dbReference type="ARBA" id="ARBA00022692"/>
    </source>
</evidence>
<dbReference type="AlphaFoldDB" id="A0A5B1LAN3"/>
<dbReference type="PANTHER" id="PTHR35091">
    <property type="entry name" value="FLAGELLAR PROTEIN FLIL"/>
    <property type="match status" value="1"/>
</dbReference>
<keyword evidence="8 10" id="KW-1133">Transmembrane helix</keyword>
<evidence type="ECO:0000256" key="4">
    <source>
        <dbReference type="ARBA" id="ARBA00022475"/>
    </source>
</evidence>
<dbReference type="InterPro" id="IPR005503">
    <property type="entry name" value="FliL"/>
</dbReference>
<accession>A0A5B1LAN3</accession>
<dbReference type="GO" id="GO:0006935">
    <property type="term" value="P:chemotaxis"/>
    <property type="evidence" value="ECO:0007669"/>
    <property type="project" value="UniProtKB-KW"/>
</dbReference>
<keyword evidence="9 10" id="KW-0472">Membrane</keyword>
<keyword evidence="11" id="KW-0966">Cell projection</keyword>
<reference evidence="11 12" key="2">
    <citation type="submission" date="2019-09" db="EMBL/GenBank/DDBJ databases">
        <authorList>
            <person name="Jin C."/>
        </authorList>
    </citation>
    <scope>NUCLEOTIDE SEQUENCE [LARGE SCALE GENOMIC DNA]</scope>
    <source>
        <strain evidence="11 12">BN130099</strain>
    </source>
</reference>
<dbReference type="GO" id="GO:0009425">
    <property type="term" value="C:bacterial-type flagellum basal body"/>
    <property type="evidence" value="ECO:0007669"/>
    <property type="project" value="InterPro"/>
</dbReference>
<dbReference type="EMBL" id="VUJV01000005">
    <property type="protein sequence ID" value="KAA1417695.1"/>
    <property type="molecule type" value="Genomic_DNA"/>
</dbReference>
<comment type="subcellular location">
    <subcellularLocation>
        <location evidence="2">Cell membrane</location>
        <topology evidence="2">Single-pass membrane protein</topology>
    </subcellularLocation>
</comment>
<dbReference type="RefSeq" id="WP_149729265.1">
    <property type="nucleotide sequence ID" value="NZ_VUJV01000005.1"/>
</dbReference>
<keyword evidence="7 10" id="KW-0283">Flagellar rotation</keyword>
<dbReference type="Proteomes" id="UP000325003">
    <property type="component" value="Unassembled WGS sequence"/>
</dbReference>
<evidence type="ECO:0000256" key="3">
    <source>
        <dbReference type="ARBA" id="ARBA00008281"/>
    </source>
</evidence>
<evidence type="ECO:0000313" key="12">
    <source>
        <dbReference type="Proteomes" id="UP000325003"/>
    </source>
</evidence>
<reference evidence="11 12" key="1">
    <citation type="submission" date="2019-09" db="EMBL/GenBank/DDBJ databases">
        <title>Nocardioides panacisoli sp. nov., isolated from the soil of a ginseng field.</title>
        <authorList>
            <person name="Cho C."/>
        </authorList>
    </citation>
    <scope>NUCLEOTIDE SEQUENCE [LARGE SCALE GENOMIC DNA]</scope>
    <source>
        <strain evidence="11 12">BN130099</strain>
    </source>
</reference>
<name>A0A5B1LAN3_9ACTN</name>
<sequence>MTATTAPPAEKTAAPAPAKKSKKKLLIIAVVLLLGLGGAGYFFVLKPGSGGDAAPKPGPVAPLDHVQINLAQGHYLRLGLSLQLTDAVSGEHGGEFDGSKALDAAIEIFSGRDVAELAKDGQRAKLKKELVKVLEERYEGEVMDVYFTEFVTE</sequence>
<evidence type="ECO:0000256" key="2">
    <source>
        <dbReference type="ARBA" id="ARBA00004162"/>
    </source>
</evidence>
<keyword evidence="11" id="KW-0969">Cilium</keyword>
<evidence type="ECO:0000256" key="10">
    <source>
        <dbReference type="RuleBase" id="RU364125"/>
    </source>
</evidence>
<comment type="similarity">
    <text evidence="3 10">Belongs to the FliL family.</text>
</comment>
<evidence type="ECO:0000256" key="5">
    <source>
        <dbReference type="ARBA" id="ARBA00022500"/>
    </source>
</evidence>
<evidence type="ECO:0000256" key="9">
    <source>
        <dbReference type="ARBA" id="ARBA00023136"/>
    </source>
</evidence>
<keyword evidence="4 10" id="KW-1003">Cell membrane</keyword>
<proteinExistence type="inferred from homology"/>
<feature type="transmembrane region" description="Helical" evidence="10">
    <location>
        <begin position="25"/>
        <end position="44"/>
    </location>
</feature>
<keyword evidence="5 10" id="KW-0145">Chemotaxis</keyword>
<keyword evidence="6 10" id="KW-0812">Transmembrane</keyword>
<dbReference type="GO" id="GO:0005886">
    <property type="term" value="C:plasma membrane"/>
    <property type="evidence" value="ECO:0007669"/>
    <property type="project" value="UniProtKB-SubCell"/>
</dbReference>
<protein>
    <recommendedName>
        <fullName evidence="10">Flagellar protein FliL</fullName>
    </recommendedName>
</protein>
<organism evidence="11 12">
    <name type="scientific">Nocardioides humilatus</name>
    <dbReference type="NCBI Taxonomy" id="2607660"/>
    <lineage>
        <taxon>Bacteria</taxon>
        <taxon>Bacillati</taxon>
        <taxon>Actinomycetota</taxon>
        <taxon>Actinomycetes</taxon>
        <taxon>Propionibacteriales</taxon>
        <taxon>Nocardioidaceae</taxon>
        <taxon>Nocardioides</taxon>
    </lineage>
</organism>
<evidence type="ECO:0000256" key="8">
    <source>
        <dbReference type="ARBA" id="ARBA00022989"/>
    </source>
</evidence>
<evidence type="ECO:0000256" key="7">
    <source>
        <dbReference type="ARBA" id="ARBA00022779"/>
    </source>
</evidence>
<evidence type="ECO:0000313" key="11">
    <source>
        <dbReference type="EMBL" id="KAA1417695.1"/>
    </source>
</evidence>
<gene>
    <name evidence="11" type="ORF">F0U44_15480</name>
</gene>
<dbReference type="GO" id="GO:0071978">
    <property type="term" value="P:bacterial-type flagellum-dependent swarming motility"/>
    <property type="evidence" value="ECO:0007669"/>
    <property type="project" value="TreeGrafter"/>
</dbReference>
<evidence type="ECO:0000256" key="1">
    <source>
        <dbReference type="ARBA" id="ARBA00002254"/>
    </source>
</evidence>
<comment type="function">
    <text evidence="1 10">Controls the rotational direction of flagella during chemotaxis.</text>
</comment>
<dbReference type="PANTHER" id="PTHR35091:SF2">
    <property type="entry name" value="FLAGELLAR PROTEIN FLIL"/>
    <property type="match status" value="1"/>
</dbReference>